<evidence type="ECO:0000256" key="1">
    <source>
        <dbReference type="ARBA" id="ARBA00004496"/>
    </source>
</evidence>
<evidence type="ECO:0000256" key="8">
    <source>
        <dbReference type="ARBA" id="ARBA00023098"/>
    </source>
</evidence>
<dbReference type="Pfam" id="PF00305">
    <property type="entry name" value="Lipoxygenase"/>
    <property type="match status" value="1"/>
</dbReference>
<feature type="region of interest" description="Disordered" evidence="10">
    <location>
        <begin position="19"/>
        <end position="50"/>
    </location>
</feature>
<evidence type="ECO:0000256" key="4">
    <source>
        <dbReference type="ARBA" id="ARBA00022490"/>
    </source>
</evidence>
<evidence type="ECO:0000256" key="5">
    <source>
        <dbReference type="ARBA" id="ARBA00022723"/>
    </source>
</evidence>
<dbReference type="SUPFAM" id="SSF49723">
    <property type="entry name" value="Lipase/lipooxygenase domain (PLAT/LH2 domain)"/>
    <property type="match status" value="1"/>
</dbReference>
<dbReference type="Gene3D" id="1.20.245.10">
    <property type="entry name" value="Lipoxygenase-1, Domain 5"/>
    <property type="match status" value="1"/>
</dbReference>
<dbReference type="Gene3D" id="3.10.450.60">
    <property type="match status" value="1"/>
</dbReference>
<protein>
    <submittedName>
        <fullName evidence="13">Uncharacterized protein</fullName>
    </submittedName>
</protein>
<keyword evidence="7" id="KW-0560">Oxidoreductase</keyword>
<dbReference type="Gene3D" id="2.60.60.20">
    <property type="entry name" value="PLAT/LH2 domain"/>
    <property type="match status" value="1"/>
</dbReference>
<comment type="pathway">
    <text evidence="2">Lipid metabolism.</text>
</comment>
<gene>
    <name evidence="13" type="ORF">RIMI_LOCUS18863609</name>
</gene>
<keyword evidence="14" id="KW-1185">Reference proteome</keyword>
<dbReference type="PRINTS" id="PR00087">
    <property type="entry name" value="LIPOXYGENASE"/>
</dbReference>
<dbReference type="InterPro" id="IPR036226">
    <property type="entry name" value="LipOase_C_sf"/>
</dbReference>
<proteinExistence type="inferred from homology"/>
<evidence type="ECO:0000256" key="10">
    <source>
        <dbReference type="SAM" id="MobiDB-lite"/>
    </source>
</evidence>
<evidence type="ECO:0000313" key="13">
    <source>
        <dbReference type="EMBL" id="CAJ0963889.1"/>
    </source>
</evidence>
<comment type="caution">
    <text evidence="9">Lacks conserved residue(s) required for the propagation of feature annotation.</text>
</comment>
<dbReference type="PROSITE" id="PS51393">
    <property type="entry name" value="LIPOXYGENASE_3"/>
    <property type="match status" value="1"/>
</dbReference>
<organism evidence="13 14">
    <name type="scientific">Ranitomeya imitator</name>
    <name type="common">mimic poison frog</name>
    <dbReference type="NCBI Taxonomy" id="111125"/>
    <lineage>
        <taxon>Eukaryota</taxon>
        <taxon>Metazoa</taxon>
        <taxon>Chordata</taxon>
        <taxon>Craniata</taxon>
        <taxon>Vertebrata</taxon>
        <taxon>Euteleostomi</taxon>
        <taxon>Amphibia</taxon>
        <taxon>Batrachia</taxon>
        <taxon>Anura</taxon>
        <taxon>Neobatrachia</taxon>
        <taxon>Hyloidea</taxon>
        <taxon>Dendrobatidae</taxon>
        <taxon>Dendrobatinae</taxon>
        <taxon>Ranitomeya</taxon>
    </lineage>
</organism>
<feature type="domain" description="PLAT" evidence="11">
    <location>
        <begin position="56"/>
        <end position="170"/>
    </location>
</feature>
<dbReference type="EMBL" id="CAUEEQ010058675">
    <property type="protein sequence ID" value="CAJ0963889.1"/>
    <property type="molecule type" value="Genomic_DNA"/>
</dbReference>
<dbReference type="SMART" id="SM00308">
    <property type="entry name" value="LH2"/>
    <property type="match status" value="1"/>
</dbReference>
<evidence type="ECO:0000259" key="12">
    <source>
        <dbReference type="PROSITE" id="PS51393"/>
    </source>
</evidence>
<comment type="similarity">
    <text evidence="3">Belongs to the lipoxygenase family.</text>
</comment>
<sequence length="720" mass="81350">MEPLDSTYCNGLVPRDATAEERKKNCSGEVPRGKVRQGQREDRWSLGEKSSTDNMGRYKVTVATGSDLLSGTIDAISISLIGEKGESAKTKLSHLWLHGTVCDFNVTIAEDVGELLSVRLYKDTHVFPVVDAWYSRYVHVTSSDGKLDCFPVYRWISGQTNVVIPHGIGRILDSSNVCIHQRTEELEKNREVYKWKVYAPGSPYCMDAASNHDLPMNEQYSTQKESSFQITKIMAGLEVGIKGFTQCTNSWRNLEDIKTVFYFNRTKTSDEVSRIWNEDSFFGYQYLNGVNPMLIKKCSKLPENFPVSSSMVASSLGTSTDLHKEMQNGNVFLLDYKILQGVPPNASINGKKQYLTAPMCLLWKDPQDQLLPIAIQLGQTPGELMPIFLPSDNEWEWTLAKIWVRNADFQVHQTVYHLLHTHLFAEVFNVATHRQLPHNHPVYKLVIPHLRYTLNINTLARNVLIAPGGVFDQNTALCTNSIHVLLEKAMKEVTYSGLCLPDDIKARGLESIPNYYYRDDGKMIWEAMESFVSGIVHYYYKSDESVQTDPELQAWVAEIYEKGFLKRESSGIPSSLDTVSSLIKYLTMVVFRCSAQHAAVNSGQFDFYSWMPNGPTSMKSPPPTAKGVTTLQTILDSLPDVNTTAIGIVAVWQLSKEPQDRRHLGSYPDQHFIEETPLKLVQEFQEKLAEISMSINELEQSRGVSYLYLDPKVIENSVSI</sequence>
<evidence type="ECO:0000256" key="6">
    <source>
        <dbReference type="ARBA" id="ARBA00022964"/>
    </source>
</evidence>
<keyword evidence="5" id="KW-0479">Metal-binding</keyword>
<dbReference type="PRINTS" id="PR00467">
    <property type="entry name" value="MAMLPOXGNASE"/>
</dbReference>
<evidence type="ECO:0000259" key="11">
    <source>
        <dbReference type="PROSITE" id="PS50095"/>
    </source>
</evidence>
<evidence type="ECO:0000256" key="9">
    <source>
        <dbReference type="PROSITE-ProRule" id="PRU00152"/>
    </source>
</evidence>
<dbReference type="InterPro" id="IPR001024">
    <property type="entry name" value="PLAT/LH2_dom"/>
</dbReference>
<keyword evidence="4" id="KW-0963">Cytoplasm</keyword>
<dbReference type="Proteomes" id="UP001176940">
    <property type="component" value="Unassembled WGS sequence"/>
</dbReference>
<feature type="domain" description="Lipoxygenase" evidence="12">
    <location>
        <begin position="162"/>
        <end position="720"/>
    </location>
</feature>
<comment type="caution">
    <text evidence="13">The sequence shown here is derived from an EMBL/GenBank/DDBJ whole genome shotgun (WGS) entry which is preliminary data.</text>
</comment>
<comment type="subcellular location">
    <subcellularLocation>
        <location evidence="1">Cytoplasm</location>
    </subcellularLocation>
</comment>
<evidence type="ECO:0000256" key="7">
    <source>
        <dbReference type="ARBA" id="ARBA00023002"/>
    </source>
</evidence>
<dbReference type="InterPro" id="IPR001885">
    <property type="entry name" value="LipOase_mml"/>
</dbReference>
<dbReference type="InterPro" id="IPR013819">
    <property type="entry name" value="LipOase_C"/>
</dbReference>
<evidence type="ECO:0000313" key="14">
    <source>
        <dbReference type="Proteomes" id="UP001176940"/>
    </source>
</evidence>
<dbReference type="SUPFAM" id="SSF48484">
    <property type="entry name" value="Lipoxigenase"/>
    <property type="match status" value="1"/>
</dbReference>
<name>A0ABN9MBY0_9NEOB</name>
<keyword evidence="6" id="KW-0223">Dioxygenase</keyword>
<evidence type="ECO:0000256" key="3">
    <source>
        <dbReference type="ARBA" id="ARBA00009419"/>
    </source>
</evidence>
<dbReference type="Pfam" id="PF01477">
    <property type="entry name" value="PLAT"/>
    <property type="match status" value="1"/>
</dbReference>
<dbReference type="PROSITE" id="PS50095">
    <property type="entry name" value="PLAT"/>
    <property type="match status" value="1"/>
</dbReference>
<reference evidence="13" key="1">
    <citation type="submission" date="2023-07" db="EMBL/GenBank/DDBJ databases">
        <authorList>
            <person name="Stuckert A."/>
        </authorList>
    </citation>
    <scope>NUCLEOTIDE SEQUENCE</scope>
</reference>
<keyword evidence="8" id="KW-0443">Lipid metabolism</keyword>
<evidence type="ECO:0000256" key="2">
    <source>
        <dbReference type="ARBA" id="ARBA00005189"/>
    </source>
</evidence>
<dbReference type="InterPro" id="IPR000907">
    <property type="entry name" value="LipOase"/>
</dbReference>
<dbReference type="PANTHER" id="PTHR11771">
    <property type="entry name" value="LIPOXYGENASE"/>
    <property type="match status" value="1"/>
</dbReference>
<accession>A0ABN9MBY0</accession>
<dbReference type="InterPro" id="IPR036392">
    <property type="entry name" value="PLAT/LH2_dom_sf"/>
</dbReference>